<feature type="compositionally biased region" description="Polar residues" evidence="1">
    <location>
        <begin position="327"/>
        <end position="338"/>
    </location>
</feature>
<evidence type="ECO:0000256" key="1">
    <source>
        <dbReference type="SAM" id="MobiDB-lite"/>
    </source>
</evidence>
<comment type="caution">
    <text evidence="2">The sequence shown here is derived from an EMBL/GenBank/DDBJ whole genome shotgun (WGS) entry which is preliminary data.</text>
</comment>
<feature type="region of interest" description="Disordered" evidence="1">
    <location>
        <begin position="128"/>
        <end position="186"/>
    </location>
</feature>
<feature type="compositionally biased region" description="Basic and acidic residues" evidence="1">
    <location>
        <begin position="293"/>
        <end position="308"/>
    </location>
</feature>
<feature type="compositionally biased region" description="Basic and acidic residues" evidence="1">
    <location>
        <begin position="70"/>
        <end position="85"/>
    </location>
</feature>
<evidence type="ECO:0000313" key="3">
    <source>
        <dbReference type="Proteomes" id="UP001221142"/>
    </source>
</evidence>
<protein>
    <submittedName>
        <fullName evidence="2">Uncharacterized protein</fullName>
    </submittedName>
</protein>
<sequence>MPNDSDEEKDDVKICNCSPSCSKALTERARRRHYSKGDPLERRPSVTIPRRGRSKRAAETTAGSSDDVDESHGRDSSGDDARTSDDNGDDLSEFQPRGVKQADNIRGTLTLDDFPAVWSTPVVLQATDDARKPGAPKAPKRSSPGCSRLLNDFKAVTPVQKRKRKTEPKEEEAEAEERPKRTSQAGVDYIQERAAEVSQEENNHRTTAHNTKQILLRETSAIALEHSTYCNYSLYKFIGGLNDRECVRVALIKNASPISATVASSRTRLSRKHLPSQRRARRGSTGRKTHIFMLREEDCRAKEHDKGPLEGSGGPPVVEKGRADALESSTARTETHLQLTPARRDDNASDKRIALSWSLCTTKALPGCPRATVLVDAAPVDDKQPSSTAAGVVGGSWDQTVPLLPRGRPLLGLRIPVISAHALHAGHRPFTITSDGTSYSINNLPLKRLSLRTTTKTCNKCPPQSSHSRSCAPRASYRYRPSARLPPDDEYGSITTRRGNLSWNPAQLAICYLATSVLSLLFIVQPQLYKRWTQDSKSIEARDVVNTCSVSSCFHRPHSFARAPTCAYLSPRPCAVFWKLILSDLSTFEGRHPVNVDFLAATVTLPLQPHATATADSFFRRARLVPRQPFISSPLRYCKTLDSVTRTRMYPCSR</sequence>
<keyword evidence="3" id="KW-1185">Reference proteome</keyword>
<name>A0AAD7F6U2_9AGAR</name>
<feature type="compositionally biased region" description="Basic residues" evidence="1">
    <location>
        <begin position="268"/>
        <end position="290"/>
    </location>
</feature>
<gene>
    <name evidence="2" type="ORF">FB45DRAFT_879186</name>
</gene>
<feature type="region of interest" description="Disordered" evidence="1">
    <location>
        <begin position="266"/>
        <end position="320"/>
    </location>
</feature>
<feature type="compositionally biased region" description="Basic and acidic residues" evidence="1">
    <location>
        <begin position="35"/>
        <end position="44"/>
    </location>
</feature>
<dbReference type="AlphaFoldDB" id="A0AAD7F6U2"/>
<evidence type="ECO:0000313" key="2">
    <source>
        <dbReference type="EMBL" id="KAJ7605730.1"/>
    </source>
</evidence>
<accession>A0AAD7F6U2</accession>
<dbReference type="EMBL" id="JARKIF010000068">
    <property type="protein sequence ID" value="KAJ7605730.1"/>
    <property type="molecule type" value="Genomic_DNA"/>
</dbReference>
<feature type="region of interest" description="Disordered" evidence="1">
    <location>
        <begin position="326"/>
        <end position="345"/>
    </location>
</feature>
<feature type="region of interest" description="Disordered" evidence="1">
    <location>
        <begin position="26"/>
        <end position="104"/>
    </location>
</feature>
<reference evidence="2" key="1">
    <citation type="submission" date="2023-03" db="EMBL/GenBank/DDBJ databases">
        <title>Massive genome expansion in bonnet fungi (Mycena s.s.) driven by repeated elements and novel gene families across ecological guilds.</title>
        <authorList>
            <consortium name="Lawrence Berkeley National Laboratory"/>
            <person name="Harder C.B."/>
            <person name="Miyauchi S."/>
            <person name="Viragh M."/>
            <person name="Kuo A."/>
            <person name="Thoen E."/>
            <person name="Andreopoulos B."/>
            <person name="Lu D."/>
            <person name="Skrede I."/>
            <person name="Drula E."/>
            <person name="Henrissat B."/>
            <person name="Morin E."/>
            <person name="Kohler A."/>
            <person name="Barry K."/>
            <person name="LaButti K."/>
            <person name="Morin E."/>
            <person name="Salamov A."/>
            <person name="Lipzen A."/>
            <person name="Mereny Z."/>
            <person name="Hegedus B."/>
            <person name="Baldrian P."/>
            <person name="Stursova M."/>
            <person name="Weitz H."/>
            <person name="Taylor A."/>
            <person name="Grigoriev I.V."/>
            <person name="Nagy L.G."/>
            <person name="Martin F."/>
            <person name="Kauserud H."/>
        </authorList>
    </citation>
    <scope>NUCLEOTIDE SEQUENCE</scope>
    <source>
        <strain evidence="2">9284</strain>
    </source>
</reference>
<organism evidence="2 3">
    <name type="scientific">Roridomyces roridus</name>
    <dbReference type="NCBI Taxonomy" id="1738132"/>
    <lineage>
        <taxon>Eukaryota</taxon>
        <taxon>Fungi</taxon>
        <taxon>Dikarya</taxon>
        <taxon>Basidiomycota</taxon>
        <taxon>Agaricomycotina</taxon>
        <taxon>Agaricomycetes</taxon>
        <taxon>Agaricomycetidae</taxon>
        <taxon>Agaricales</taxon>
        <taxon>Marasmiineae</taxon>
        <taxon>Mycenaceae</taxon>
        <taxon>Roridomyces</taxon>
    </lineage>
</organism>
<dbReference type="Proteomes" id="UP001221142">
    <property type="component" value="Unassembled WGS sequence"/>
</dbReference>
<proteinExistence type="predicted"/>